<name>A0AAD3S7T5_NEPGR</name>
<keyword evidence="2" id="KW-1185">Reference proteome</keyword>
<gene>
    <name evidence="1" type="ORF">Nepgr_007863</name>
</gene>
<sequence>MLWLIISESRSTTEMVTLQTKRAPIRVPLPINFFLVVAPKNLTPGVIPVGCGYPFSLDGHHAGDNSQCLNLNHAVTSAEPEAANANNKVPVDTMPLKRAPALPLVKTLPAGLDLSQSLYPADADAPSAPGAVCSAVGSIGGLLSLVPMALVANWLTAPN</sequence>
<dbReference type="Proteomes" id="UP001279734">
    <property type="component" value="Unassembled WGS sequence"/>
</dbReference>
<comment type="caution">
    <text evidence="1">The sequence shown here is derived from an EMBL/GenBank/DDBJ whole genome shotgun (WGS) entry which is preliminary data.</text>
</comment>
<dbReference type="EMBL" id="BSYO01000006">
    <property type="protein sequence ID" value="GMH06023.1"/>
    <property type="molecule type" value="Genomic_DNA"/>
</dbReference>
<evidence type="ECO:0000313" key="1">
    <source>
        <dbReference type="EMBL" id="GMH06023.1"/>
    </source>
</evidence>
<protein>
    <submittedName>
        <fullName evidence="1">Uncharacterized protein</fullName>
    </submittedName>
</protein>
<dbReference type="AlphaFoldDB" id="A0AAD3S7T5"/>
<proteinExistence type="predicted"/>
<organism evidence="1 2">
    <name type="scientific">Nepenthes gracilis</name>
    <name type="common">Slender pitcher plant</name>
    <dbReference type="NCBI Taxonomy" id="150966"/>
    <lineage>
        <taxon>Eukaryota</taxon>
        <taxon>Viridiplantae</taxon>
        <taxon>Streptophyta</taxon>
        <taxon>Embryophyta</taxon>
        <taxon>Tracheophyta</taxon>
        <taxon>Spermatophyta</taxon>
        <taxon>Magnoliopsida</taxon>
        <taxon>eudicotyledons</taxon>
        <taxon>Gunneridae</taxon>
        <taxon>Pentapetalae</taxon>
        <taxon>Caryophyllales</taxon>
        <taxon>Nepenthaceae</taxon>
        <taxon>Nepenthes</taxon>
    </lineage>
</organism>
<accession>A0AAD3S7T5</accession>
<evidence type="ECO:0000313" key="2">
    <source>
        <dbReference type="Proteomes" id="UP001279734"/>
    </source>
</evidence>
<reference evidence="1" key="1">
    <citation type="submission" date="2023-05" db="EMBL/GenBank/DDBJ databases">
        <title>Nepenthes gracilis genome sequencing.</title>
        <authorList>
            <person name="Fukushima K."/>
        </authorList>
    </citation>
    <scope>NUCLEOTIDE SEQUENCE</scope>
    <source>
        <strain evidence="1">SING2019-196</strain>
    </source>
</reference>